<name>A0A7W4I546_GLUDI</name>
<evidence type="ECO:0000259" key="1">
    <source>
        <dbReference type="Pfam" id="PF01243"/>
    </source>
</evidence>
<dbReference type="AlphaFoldDB" id="A0A7W4I546"/>
<organism evidence="2 3">
    <name type="scientific">Gluconacetobacter diazotrophicus</name>
    <name type="common">Acetobacter diazotrophicus</name>
    <dbReference type="NCBI Taxonomy" id="33996"/>
    <lineage>
        <taxon>Bacteria</taxon>
        <taxon>Pseudomonadati</taxon>
        <taxon>Pseudomonadota</taxon>
        <taxon>Alphaproteobacteria</taxon>
        <taxon>Acetobacterales</taxon>
        <taxon>Acetobacteraceae</taxon>
        <taxon>Gluconacetobacter</taxon>
    </lineage>
</organism>
<protein>
    <recommendedName>
        <fullName evidence="1">Pyridoxamine 5'-phosphate oxidase N-terminal domain-containing protein</fullName>
    </recommendedName>
</protein>
<sequence length="296" mass="32581">MDQSANAFHEGERRAQHLAGVDPPSSKFIRPFLTEQHRAFFPALPYLVVGGLDADGWPAATFLSGDPGFIACPDETTLSVAWPENAADPVRAELREGRPIAVLGIEFPTRRRNRANGLVADINVAELRMQVLQSFGNCPQYIHTRASRRVSRDPGPIESLHGLDEEARQLIAGSSTFFVASCAVTVSHGGMDVSHRGGPLGFVRVDGDRLIVPDYPGNRYFNTFGNFLENPRAGLVFVDFERGDLLHLWGDVEIAWQRNSDGMQRAFTVCVRRGLRRIAVVPLNWEDGSVPGCSSE</sequence>
<dbReference type="Proteomes" id="UP000550787">
    <property type="component" value="Unassembled WGS sequence"/>
</dbReference>
<dbReference type="Gene3D" id="2.30.110.10">
    <property type="entry name" value="Electron Transport, Fmn-binding Protein, Chain A"/>
    <property type="match status" value="1"/>
</dbReference>
<feature type="domain" description="Pyridoxamine 5'-phosphate oxidase N-terminal" evidence="1">
    <location>
        <begin position="163"/>
        <end position="263"/>
    </location>
</feature>
<dbReference type="Pfam" id="PF01243">
    <property type="entry name" value="PNPOx_N"/>
    <property type="match status" value="1"/>
</dbReference>
<evidence type="ECO:0000313" key="3">
    <source>
        <dbReference type="Proteomes" id="UP000550787"/>
    </source>
</evidence>
<dbReference type="SUPFAM" id="SSF50475">
    <property type="entry name" value="FMN-binding split barrel"/>
    <property type="match status" value="2"/>
</dbReference>
<reference evidence="2 3" key="1">
    <citation type="submission" date="2020-04" db="EMBL/GenBank/DDBJ databases">
        <title>Description of novel Gluconacetobacter.</title>
        <authorList>
            <person name="Sombolestani A."/>
        </authorList>
    </citation>
    <scope>NUCLEOTIDE SEQUENCE [LARGE SCALE GENOMIC DNA]</scope>
    <source>
        <strain evidence="2 3">LMG 7603</strain>
    </source>
</reference>
<dbReference type="PANTHER" id="PTHR42815">
    <property type="entry name" value="FAD-BINDING, PUTATIVE (AFU_ORTHOLOGUE AFUA_6G07600)-RELATED"/>
    <property type="match status" value="1"/>
</dbReference>
<dbReference type="EMBL" id="JABEQG010000015">
    <property type="protein sequence ID" value="MBB2156556.1"/>
    <property type="molecule type" value="Genomic_DNA"/>
</dbReference>
<evidence type="ECO:0000313" key="2">
    <source>
        <dbReference type="EMBL" id="MBB2156556.1"/>
    </source>
</evidence>
<dbReference type="InterPro" id="IPR011576">
    <property type="entry name" value="Pyridox_Oxase_N"/>
</dbReference>
<comment type="caution">
    <text evidence="2">The sequence shown here is derived from an EMBL/GenBank/DDBJ whole genome shotgun (WGS) entry which is preliminary data.</text>
</comment>
<dbReference type="PANTHER" id="PTHR42815:SF2">
    <property type="entry name" value="FAD-BINDING, PUTATIVE (AFU_ORTHOLOGUE AFUA_6G07600)-RELATED"/>
    <property type="match status" value="1"/>
</dbReference>
<dbReference type="RefSeq" id="WP_183115817.1">
    <property type="nucleotide sequence ID" value="NZ_JABEQG010000015.1"/>
</dbReference>
<proteinExistence type="predicted"/>
<gene>
    <name evidence="2" type="ORF">HLH33_09575</name>
</gene>
<dbReference type="InterPro" id="IPR012349">
    <property type="entry name" value="Split_barrel_FMN-bd"/>
</dbReference>
<accession>A0A7W4I546</accession>